<evidence type="ECO:0000313" key="2">
    <source>
        <dbReference type="EMBL" id="ERN41499.1"/>
    </source>
</evidence>
<keyword evidence="1" id="KW-0812">Transmembrane</keyword>
<organism evidence="2 3">
    <name type="scientific">Rubidibacter lacunae KORDI 51-2</name>
    <dbReference type="NCBI Taxonomy" id="582515"/>
    <lineage>
        <taxon>Bacteria</taxon>
        <taxon>Bacillati</taxon>
        <taxon>Cyanobacteriota</taxon>
        <taxon>Cyanophyceae</taxon>
        <taxon>Oscillatoriophycideae</taxon>
        <taxon>Chroococcales</taxon>
        <taxon>Aphanothecaceae</taxon>
        <taxon>Rubidibacter</taxon>
    </lineage>
</organism>
<comment type="caution">
    <text evidence="2">The sequence shown here is derived from an EMBL/GenBank/DDBJ whole genome shotgun (WGS) entry which is preliminary data.</text>
</comment>
<evidence type="ECO:0000256" key="1">
    <source>
        <dbReference type="SAM" id="Phobius"/>
    </source>
</evidence>
<keyword evidence="1" id="KW-1133">Transmembrane helix</keyword>
<reference evidence="2 3" key="1">
    <citation type="submission" date="2013-05" db="EMBL/GenBank/DDBJ databases">
        <title>Draft genome sequence of Rubidibacter lacunae KORDI 51-2.</title>
        <authorList>
            <person name="Choi D.H."/>
            <person name="Noh J.H."/>
            <person name="Kwon K.-K."/>
            <person name="Lee J.-H."/>
            <person name="Ryu J.-Y."/>
        </authorList>
    </citation>
    <scope>NUCLEOTIDE SEQUENCE [LARGE SCALE GENOMIC DNA]</scope>
    <source>
        <strain evidence="2 3">KORDI 51-2</strain>
    </source>
</reference>
<accession>U5DLN9</accession>
<dbReference type="STRING" id="582515.KR51_00020780"/>
<proteinExistence type="predicted"/>
<protein>
    <submittedName>
        <fullName evidence="2">Uncharacterized protein</fullName>
    </submittedName>
</protein>
<keyword evidence="1" id="KW-0472">Membrane</keyword>
<feature type="transmembrane region" description="Helical" evidence="1">
    <location>
        <begin position="61"/>
        <end position="78"/>
    </location>
</feature>
<dbReference type="EMBL" id="ASSJ01000049">
    <property type="protein sequence ID" value="ERN41499.1"/>
    <property type="molecule type" value="Genomic_DNA"/>
</dbReference>
<dbReference type="InParanoid" id="U5DLN9"/>
<dbReference type="AlphaFoldDB" id="U5DLN9"/>
<gene>
    <name evidence="2" type="ORF">KR51_00020780</name>
</gene>
<evidence type="ECO:0000313" key="3">
    <source>
        <dbReference type="Proteomes" id="UP000016960"/>
    </source>
</evidence>
<sequence length="108" mass="12428">MRDNKASRKRIGRERSTGLLSGFRKLSESNGNTGKVFVKGNEASPQQEFSPRFTSSHTTELFAQFLAFAIVSLSLRLFPFQKGYRFKIGYFFRNHLKRSGWYQITPAV</sequence>
<keyword evidence="3" id="KW-1185">Reference proteome</keyword>
<dbReference type="Proteomes" id="UP000016960">
    <property type="component" value="Unassembled WGS sequence"/>
</dbReference>
<name>U5DLN9_9CHRO</name>